<keyword evidence="1" id="KW-0472">Membrane</keyword>
<keyword evidence="1" id="KW-1133">Transmembrane helix</keyword>
<evidence type="ECO:0000313" key="2">
    <source>
        <dbReference type="EMBL" id="MBP1859080.1"/>
    </source>
</evidence>
<comment type="caution">
    <text evidence="2">The sequence shown here is derived from an EMBL/GenBank/DDBJ whole genome shotgun (WGS) entry which is preliminary data.</text>
</comment>
<feature type="transmembrane region" description="Helical" evidence="1">
    <location>
        <begin position="103"/>
        <end position="121"/>
    </location>
</feature>
<accession>A0ABS4EMC4</accession>
<protein>
    <submittedName>
        <fullName evidence="2">Uncharacterized protein</fullName>
    </submittedName>
</protein>
<sequence length="133" mass="13564">MPKLNALSLKTLLTVDAVTCAAMGAALLAAAVPASAITQIPQGLLQGAGLSLLPIAAFMAVTAMFALASRWAVGLVILGNLLWVAVSILLPLSGFIAPNVLGWSFLLGQAFIVAVLAKLELDASRNALSLSRA</sequence>
<feature type="transmembrane region" description="Helical" evidence="1">
    <location>
        <begin position="12"/>
        <end position="32"/>
    </location>
</feature>
<dbReference type="EMBL" id="JAGGJV010000004">
    <property type="protein sequence ID" value="MBP1859080.1"/>
    <property type="molecule type" value="Genomic_DNA"/>
</dbReference>
<reference evidence="2 3" key="1">
    <citation type="submission" date="2021-03" db="EMBL/GenBank/DDBJ databases">
        <title>Genomic Encyclopedia of Type Strains, Phase IV (KMG-IV): sequencing the most valuable type-strain genomes for metagenomic binning, comparative biology and taxonomic classification.</title>
        <authorList>
            <person name="Goeker M."/>
        </authorList>
    </citation>
    <scope>NUCLEOTIDE SEQUENCE [LARGE SCALE GENOMIC DNA]</scope>
    <source>
        <strain evidence="2 3">DSM 26427</strain>
    </source>
</reference>
<dbReference type="Proteomes" id="UP000823786">
    <property type="component" value="Unassembled WGS sequence"/>
</dbReference>
<feature type="transmembrane region" description="Helical" evidence="1">
    <location>
        <begin position="44"/>
        <end position="68"/>
    </location>
</feature>
<organism evidence="2 3">
    <name type="scientific">Rhizobium herbae</name>
    <dbReference type="NCBI Taxonomy" id="508661"/>
    <lineage>
        <taxon>Bacteria</taxon>
        <taxon>Pseudomonadati</taxon>
        <taxon>Pseudomonadota</taxon>
        <taxon>Alphaproteobacteria</taxon>
        <taxon>Hyphomicrobiales</taxon>
        <taxon>Rhizobiaceae</taxon>
        <taxon>Rhizobium/Agrobacterium group</taxon>
        <taxon>Rhizobium</taxon>
    </lineage>
</organism>
<dbReference type="RefSeq" id="WP_209852856.1">
    <property type="nucleotide sequence ID" value="NZ_JAGGJV010000004.1"/>
</dbReference>
<evidence type="ECO:0000256" key="1">
    <source>
        <dbReference type="SAM" id="Phobius"/>
    </source>
</evidence>
<feature type="transmembrane region" description="Helical" evidence="1">
    <location>
        <begin position="75"/>
        <end position="97"/>
    </location>
</feature>
<keyword evidence="1" id="KW-0812">Transmembrane</keyword>
<name>A0ABS4EMC4_9HYPH</name>
<keyword evidence="3" id="KW-1185">Reference proteome</keyword>
<gene>
    <name evidence="2" type="ORF">J2Z75_002592</name>
</gene>
<evidence type="ECO:0000313" key="3">
    <source>
        <dbReference type="Proteomes" id="UP000823786"/>
    </source>
</evidence>
<proteinExistence type="predicted"/>